<organism evidence="2 3">
    <name type="scientific">Takifugu flavidus</name>
    <name type="common">sansaifugu</name>
    <dbReference type="NCBI Taxonomy" id="433684"/>
    <lineage>
        <taxon>Eukaryota</taxon>
        <taxon>Metazoa</taxon>
        <taxon>Chordata</taxon>
        <taxon>Craniata</taxon>
        <taxon>Vertebrata</taxon>
        <taxon>Euteleostomi</taxon>
        <taxon>Actinopterygii</taxon>
        <taxon>Neopterygii</taxon>
        <taxon>Teleostei</taxon>
        <taxon>Neoteleostei</taxon>
        <taxon>Acanthomorphata</taxon>
        <taxon>Eupercaria</taxon>
        <taxon>Tetraodontiformes</taxon>
        <taxon>Tetradontoidea</taxon>
        <taxon>Tetraodontidae</taxon>
        <taxon>Takifugu</taxon>
    </lineage>
</organism>
<keyword evidence="3" id="KW-1185">Reference proteome</keyword>
<protein>
    <recommendedName>
        <fullName evidence="4">Alkylated DNA repair protein AlkB homologue 8 N-terminal domain-containing protein</fullName>
    </recommendedName>
</protein>
<keyword evidence="1" id="KW-1133">Transmembrane helix</keyword>
<accession>A0A5C6NF38</accession>
<comment type="caution">
    <text evidence="2">The sequence shown here is derived from an EMBL/GenBank/DDBJ whole genome shotgun (WGS) entry which is preliminary data.</text>
</comment>
<dbReference type="AlphaFoldDB" id="A0A5C6NF38"/>
<dbReference type="Proteomes" id="UP000324091">
    <property type="component" value="Chromosome 3"/>
</dbReference>
<feature type="transmembrane region" description="Helical" evidence="1">
    <location>
        <begin position="34"/>
        <end position="55"/>
    </location>
</feature>
<evidence type="ECO:0000313" key="2">
    <source>
        <dbReference type="EMBL" id="TWW64117.1"/>
    </source>
</evidence>
<evidence type="ECO:0008006" key="4">
    <source>
        <dbReference type="Google" id="ProtNLM"/>
    </source>
</evidence>
<name>A0A5C6NF38_9TELE</name>
<evidence type="ECO:0000256" key="1">
    <source>
        <dbReference type="SAM" id="Phobius"/>
    </source>
</evidence>
<keyword evidence="1" id="KW-0812">Transmembrane</keyword>
<gene>
    <name evidence="2" type="ORF">D4764_03G0011250</name>
</gene>
<sequence>MNIQGLDIEIVEEYKYLGVHLNNKLDWTHNTDALTFYDSMVASVIFYAVVCWSCGSSERDRKRLNKLVRRAGSVLDCSLDSIDEVVLVLYTMGYFCNT</sequence>
<proteinExistence type="predicted"/>
<keyword evidence="1" id="KW-0472">Membrane</keyword>
<dbReference type="EMBL" id="RHFK02000016">
    <property type="protein sequence ID" value="TWW64117.1"/>
    <property type="molecule type" value="Genomic_DNA"/>
</dbReference>
<evidence type="ECO:0000313" key="3">
    <source>
        <dbReference type="Proteomes" id="UP000324091"/>
    </source>
</evidence>
<reference evidence="2 3" key="1">
    <citation type="submission" date="2019-04" db="EMBL/GenBank/DDBJ databases">
        <title>Chromosome genome assembly for Takifugu flavidus.</title>
        <authorList>
            <person name="Xiao S."/>
        </authorList>
    </citation>
    <scope>NUCLEOTIDE SEQUENCE [LARGE SCALE GENOMIC DNA]</scope>
    <source>
        <strain evidence="2">HTHZ2018</strain>
        <tissue evidence="2">Muscle</tissue>
    </source>
</reference>